<dbReference type="AlphaFoldDB" id="A0A9P4UIJ6"/>
<comment type="caution">
    <text evidence="1">The sequence shown here is derived from an EMBL/GenBank/DDBJ whole genome shotgun (WGS) entry which is preliminary data.</text>
</comment>
<dbReference type="InterPro" id="IPR052761">
    <property type="entry name" value="Fungal_Detox/Toxin_TFs"/>
</dbReference>
<protein>
    <submittedName>
        <fullName evidence="1">Uncharacterized protein</fullName>
    </submittedName>
</protein>
<evidence type="ECO:0000313" key="2">
    <source>
        <dbReference type="Proteomes" id="UP000799764"/>
    </source>
</evidence>
<organism evidence="1 2">
    <name type="scientific">Karstenula rhodostoma CBS 690.94</name>
    <dbReference type="NCBI Taxonomy" id="1392251"/>
    <lineage>
        <taxon>Eukaryota</taxon>
        <taxon>Fungi</taxon>
        <taxon>Dikarya</taxon>
        <taxon>Ascomycota</taxon>
        <taxon>Pezizomycotina</taxon>
        <taxon>Dothideomycetes</taxon>
        <taxon>Pleosporomycetidae</taxon>
        <taxon>Pleosporales</taxon>
        <taxon>Massarineae</taxon>
        <taxon>Didymosphaeriaceae</taxon>
        <taxon>Karstenula</taxon>
    </lineage>
</organism>
<dbReference type="PANTHER" id="PTHR47425:SF3">
    <property type="entry name" value="ZN(II)2CYS6 TRANSCRIPTION FACTOR (EUROFUNG)"/>
    <property type="match status" value="1"/>
</dbReference>
<keyword evidence="2" id="KW-1185">Reference proteome</keyword>
<reference evidence="1" key="1">
    <citation type="journal article" date="2020" name="Stud. Mycol.">
        <title>101 Dothideomycetes genomes: a test case for predicting lifestyles and emergence of pathogens.</title>
        <authorList>
            <person name="Haridas S."/>
            <person name="Albert R."/>
            <person name="Binder M."/>
            <person name="Bloem J."/>
            <person name="Labutti K."/>
            <person name="Salamov A."/>
            <person name="Andreopoulos B."/>
            <person name="Baker S."/>
            <person name="Barry K."/>
            <person name="Bills G."/>
            <person name="Bluhm B."/>
            <person name="Cannon C."/>
            <person name="Castanera R."/>
            <person name="Culley D."/>
            <person name="Daum C."/>
            <person name="Ezra D."/>
            <person name="Gonzalez J."/>
            <person name="Henrissat B."/>
            <person name="Kuo A."/>
            <person name="Liang C."/>
            <person name="Lipzen A."/>
            <person name="Lutzoni F."/>
            <person name="Magnuson J."/>
            <person name="Mondo S."/>
            <person name="Nolan M."/>
            <person name="Ohm R."/>
            <person name="Pangilinan J."/>
            <person name="Park H.-J."/>
            <person name="Ramirez L."/>
            <person name="Alfaro M."/>
            <person name="Sun H."/>
            <person name="Tritt A."/>
            <person name="Yoshinaga Y."/>
            <person name="Zwiers L.-H."/>
            <person name="Turgeon B."/>
            <person name="Goodwin S."/>
            <person name="Spatafora J."/>
            <person name="Crous P."/>
            <person name="Grigoriev I."/>
        </authorList>
    </citation>
    <scope>NUCLEOTIDE SEQUENCE</scope>
    <source>
        <strain evidence="1">CBS 690.94</strain>
    </source>
</reference>
<dbReference type="OrthoDB" id="4451586at2759"/>
<dbReference type="Proteomes" id="UP000799764">
    <property type="component" value="Unassembled WGS sequence"/>
</dbReference>
<dbReference type="PANTHER" id="PTHR47425">
    <property type="entry name" value="FARB-RELATED"/>
    <property type="match status" value="1"/>
</dbReference>
<name>A0A9P4UIJ6_9PLEO</name>
<gene>
    <name evidence="1" type="ORF">P171DRAFT_515301</name>
</gene>
<dbReference type="EMBL" id="MU001492">
    <property type="protein sequence ID" value="KAF2451250.1"/>
    <property type="molecule type" value="Genomic_DNA"/>
</dbReference>
<sequence>MRIRDDSFNVSMLTLEDYDIDVSTQIGLPDLEYSTRTSLMCVELAKLCVCIGHVFSSQYTDLETQADVPPNMMIVPKRPESSATRLNSYDEEIANWYQAFLSTFNRFDSPPKMQNGMHPCSEAHCTVDVTFIGTIDIVADVPTMLHFMRAVYVEKVGELDQSYCKSLSRKKAARHPVTSHRHPNRATSQHLHELWSPAPIYQPPMGRQAFGLTSSFVARGWMEGR</sequence>
<proteinExistence type="predicted"/>
<accession>A0A9P4UIJ6</accession>
<evidence type="ECO:0000313" key="1">
    <source>
        <dbReference type="EMBL" id="KAF2451250.1"/>
    </source>
</evidence>